<evidence type="ECO:0000313" key="2">
    <source>
        <dbReference type="Proteomes" id="UP000249645"/>
    </source>
</evidence>
<dbReference type="AlphaFoldDB" id="A0A2W5EFQ0"/>
<dbReference type="GO" id="GO:0016787">
    <property type="term" value="F:hydrolase activity"/>
    <property type="evidence" value="ECO:0007669"/>
    <property type="project" value="UniProtKB-KW"/>
</dbReference>
<evidence type="ECO:0000313" key="1">
    <source>
        <dbReference type="EMBL" id="PZP41463.1"/>
    </source>
</evidence>
<dbReference type="EMBL" id="QFOI01000516">
    <property type="protein sequence ID" value="PZP41463.1"/>
    <property type="molecule type" value="Genomic_DNA"/>
</dbReference>
<proteinExistence type="predicted"/>
<keyword evidence="1" id="KW-0378">Hydrolase</keyword>
<comment type="caution">
    <text evidence="1">The sequence shown here is derived from an EMBL/GenBank/DDBJ whole genome shotgun (WGS) entry which is preliminary data.</text>
</comment>
<sequence length="73" mass="8567">MDRRRFLRLGIPMVSASIVSTKLVFATRKNNETDGWYVETFFDKGLAQYTYAILYDKKIILVDPARDPQPFYD</sequence>
<reference evidence="1 2" key="1">
    <citation type="submission" date="2017-11" db="EMBL/GenBank/DDBJ databases">
        <title>Infants hospitalized years apart are colonized by the same room-sourced microbial strains.</title>
        <authorList>
            <person name="Brooks B."/>
            <person name="Olm M.R."/>
            <person name="Firek B.A."/>
            <person name="Baker R."/>
            <person name="Thomas B.C."/>
            <person name="Morowitz M.J."/>
            <person name="Banfield J.F."/>
        </authorList>
    </citation>
    <scope>NUCLEOTIDE SEQUENCE [LARGE SCALE GENOMIC DNA]</scope>
    <source>
        <strain evidence="1">S2_009_000_R2_76</strain>
    </source>
</reference>
<dbReference type="Proteomes" id="UP000249645">
    <property type="component" value="Unassembled WGS sequence"/>
</dbReference>
<organism evidence="1 2">
    <name type="scientific">Pseudopedobacter saltans</name>
    <dbReference type="NCBI Taxonomy" id="151895"/>
    <lineage>
        <taxon>Bacteria</taxon>
        <taxon>Pseudomonadati</taxon>
        <taxon>Bacteroidota</taxon>
        <taxon>Sphingobacteriia</taxon>
        <taxon>Sphingobacteriales</taxon>
        <taxon>Sphingobacteriaceae</taxon>
        <taxon>Pseudopedobacter</taxon>
    </lineage>
</organism>
<name>A0A2W5EFQ0_9SPHI</name>
<accession>A0A2W5EFQ0</accession>
<feature type="non-terminal residue" evidence="1">
    <location>
        <position position="73"/>
    </location>
</feature>
<gene>
    <name evidence="1" type="ORF">DI598_18185</name>
</gene>
<protein>
    <submittedName>
        <fullName evidence="1">MBL fold metallo-hydrolase</fullName>
    </submittedName>
</protein>